<proteinExistence type="predicted"/>
<keyword evidence="1" id="KW-1133">Transmembrane helix</keyword>
<dbReference type="EMBL" id="JAVDVX010000010">
    <property type="protein sequence ID" value="MDR7092048.1"/>
    <property type="molecule type" value="Genomic_DNA"/>
</dbReference>
<comment type="caution">
    <text evidence="2">The sequence shown here is derived from an EMBL/GenBank/DDBJ whole genome shotgun (WGS) entry which is preliminary data.</text>
</comment>
<evidence type="ECO:0000313" key="3">
    <source>
        <dbReference type="Proteomes" id="UP001253595"/>
    </source>
</evidence>
<keyword evidence="3" id="KW-1185">Reference proteome</keyword>
<evidence type="ECO:0000313" key="2">
    <source>
        <dbReference type="EMBL" id="MDR7092048.1"/>
    </source>
</evidence>
<organism evidence="2 3">
    <name type="scientific">Cellvibrio fibrivorans</name>
    <dbReference type="NCBI Taxonomy" id="126350"/>
    <lineage>
        <taxon>Bacteria</taxon>
        <taxon>Pseudomonadati</taxon>
        <taxon>Pseudomonadota</taxon>
        <taxon>Gammaproteobacteria</taxon>
        <taxon>Cellvibrionales</taxon>
        <taxon>Cellvibrionaceae</taxon>
        <taxon>Cellvibrio</taxon>
    </lineage>
</organism>
<keyword evidence="1" id="KW-0472">Membrane</keyword>
<reference evidence="2 3" key="1">
    <citation type="submission" date="2023-07" db="EMBL/GenBank/DDBJ databases">
        <title>Sorghum-associated microbial communities from plants grown in Nebraska, USA.</title>
        <authorList>
            <person name="Schachtman D."/>
        </authorList>
    </citation>
    <scope>NUCLEOTIDE SEQUENCE [LARGE SCALE GENOMIC DNA]</scope>
    <source>
        <strain evidence="2 3">BE190</strain>
    </source>
</reference>
<dbReference type="Pfam" id="PF10027">
    <property type="entry name" value="DUF2269"/>
    <property type="match status" value="1"/>
</dbReference>
<feature type="transmembrane region" description="Helical" evidence="1">
    <location>
        <begin position="88"/>
        <end position="108"/>
    </location>
</feature>
<feature type="transmembrane region" description="Helical" evidence="1">
    <location>
        <begin position="12"/>
        <end position="35"/>
    </location>
</feature>
<gene>
    <name evidence="2" type="ORF">J2X05_004088</name>
</gene>
<evidence type="ECO:0000256" key="1">
    <source>
        <dbReference type="SAM" id="Phobius"/>
    </source>
</evidence>
<name>A0ABU1V3Z1_9GAMM</name>
<dbReference type="InterPro" id="IPR018729">
    <property type="entry name" value="DUF2269_transmembrane"/>
</dbReference>
<sequence length="168" mass="19058">MATIDIFVALKILHIGSLVFWLGPSLGAWFILMAMRKQLGEITPATHLAYRIFIKMLVLEHVAFVALIVSGIGMAILVFGFSQPWLQWKLLIILLLIVPLEILDIWYGNIKLPQIFSRLNEAGYDTKQTRTLHIYHAFVTRIAIAIIPLSVLVIMWLVIAKPSLANLW</sequence>
<feature type="transmembrane region" description="Helical" evidence="1">
    <location>
        <begin position="138"/>
        <end position="159"/>
    </location>
</feature>
<dbReference type="Proteomes" id="UP001253595">
    <property type="component" value="Unassembled WGS sequence"/>
</dbReference>
<dbReference type="RefSeq" id="WP_310076011.1">
    <property type="nucleotide sequence ID" value="NZ_JAVDVX010000010.1"/>
</dbReference>
<protein>
    <submittedName>
        <fullName evidence="2">Membrane protein</fullName>
    </submittedName>
</protein>
<feature type="transmembrane region" description="Helical" evidence="1">
    <location>
        <begin position="56"/>
        <end position="82"/>
    </location>
</feature>
<accession>A0ABU1V3Z1</accession>
<keyword evidence="1" id="KW-0812">Transmembrane</keyword>